<gene>
    <name evidence="1" type="ORF">DFQ00_13217</name>
</gene>
<accession>A0A2V4V9X0</accession>
<dbReference type="Proteomes" id="UP000247790">
    <property type="component" value="Unassembled WGS sequence"/>
</dbReference>
<evidence type="ECO:0000313" key="2">
    <source>
        <dbReference type="Proteomes" id="UP000247790"/>
    </source>
</evidence>
<sequence>MISPGLAYFIVKRDTGLFERRYKKAGHDVL</sequence>
<name>A0A2V4V9X0_PAEBA</name>
<organism evidence="1 2">
    <name type="scientific">Paenibacillus barcinonensis</name>
    <dbReference type="NCBI Taxonomy" id="198119"/>
    <lineage>
        <taxon>Bacteria</taxon>
        <taxon>Bacillati</taxon>
        <taxon>Bacillota</taxon>
        <taxon>Bacilli</taxon>
        <taxon>Bacillales</taxon>
        <taxon>Paenibacillaceae</taxon>
        <taxon>Paenibacillus</taxon>
    </lineage>
</organism>
<evidence type="ECO:0000313" key="1">
    <source>
        <dbReference type="EMBL" id="PYE42781.1"/>
    </source>
</evidence>
<protein>
    <submittedName>
        <fullName evidence="1">Uncharacterized protein</fullName>
    </submittedName>
</protein>
<dbReference type="AlphaFoldDB" id="A0A2V4V9X0"/>
<comment type="caution">
    <text evidence="1">The sequence shown here is derived from an EMBL/GenBank/DDBJ whole genome shotgun (WGS) entry which is preliminary data.</text>
</comment>
<reference evidence="1 2" key="1">
    <citation type="submission" date="2018-06" db="EMBL/GenBank/DDBJ databases">
        <title>Genomic Encyclopedia of Type Strains, Phase III (KMG-III): the genomes of soil and plant-associated and newly described type strains.</title>
        <authorList>
            <person name="Whitman W."/>
        </authorList>
    </citation>
    <scope>NUCLEOTIDE SEQUENCE [LARGE SCALE GENOMIC DNA]</scope>
    <source>
        <strain evidence="1 2">CECT 7022</strain>
    </source>
</reference>
<proteinExistence type="predicted"/>
<dbReference type="EMBL" id="QJSW01000032">
    <property type="protein sequence ID" value="PYE42781.1"/>
    <property type="molecule type" value="Genomic_DNA"/>
</dbReference>